<reference evidence="8" key="1">
    <citation type="journal article" date="2019" name="Int. J. Syst. Evol. Microbiol.">
        <title>The Global Catalogue of Microorganisms (GCM) 10K type strain sequencing project: providing services to taxonomists for standard genome sequencing and annotation.</title>
        <authorList>
            <consortium name="The Broad Institute Genomics Platform"/>
            <consortium name="The Broad Institute Genome Sequencing Center for Infectious Disease"/>
            <person name="Wu L."/>
            <person name="Ma J."/>
        </authorList>
    </citation>
    <scope>NUCLEOTIDE SEQUENCE [LARGE SCALE GENOMIC DNA]</scope>
    <source>
        <strain evidence="8">KCTC 62192</strain>
    </source>
</reference>
<evidence type="ECO:0000256" key="1">
    <source>
        <dbReference type="ARBA" id="ARBA00007957"/>
    </source>
</evidence>
<dbReference type="PANTHER" id="PTHR33202">
    <property type="entry name" value="ZINC UPTAKE REGULATION PROTEIN"/>
    <property type="match status" value="1"/>
</dbReference>
<protein>
    <submittedName>
        <fullName evidence="7">Fur family transcriptional regulator</fullName>
    </submittedName>
</protein>
<comment type="caution">
    <text evidence="7">The sequence shown here is derived from an EMBL/GenBank/DDBJ whole genome shotgun (WGS) entry which is preliminary data.</text>
</comment>
<dbReference type="InterPro" id="IPR002481">
    <property type="entry name" value="FUR"/>
</dbReference>
<dbReference type="SUPFAM" id="SSF46785">
    <property type="entry name" value="Winged helix' DNA-binding domain"/>
    <property type="match status" value="1"/>
</dbReference>
<keyword evidence="4" id="KW-0805">Transcription regulation</keyword>
<evidence type="ECO:0000256" key="3">
    <source>
        <dbReference type="ARBA" id="ARBA00022833"/>
    </source>
</evidence>
<accession>A0ABV7ABP9</accession>
<evidence type="ECO:0000313" key="8">
    <source>
        <dbReference type="Proteomes" id="UP001595443"/>
    </source>
</evidence>
<comment type="similarity">
    <text evidence="1">Belongs to the Fur family.</text>
</comment>
<dbReference type="Proteomes" id="UP001595443">
    <property type="component" value="Unassembled WGS sequence"/>
</dbReference>
<dbReference type="InterPro" id="IPR036390">
    <property type="entry name" value="WH_DNA-bd_sf"/>
</dbReference>
<organism evidence="7 8">
    <name type="scientific">Acidimangrovimonas pyrenivorans</name>
    <dbReference type="NCBI Taxonomy" id="2030798"/>
    <lineage>
        <taxon>Bacteria</taxon>
        <taxon>Pseudomonadati</taxon>
        <taxon>Pseudomonadota</taxon>
        <taxon>Alphaproteobacteria</taxon>
        <taxon>Rhodobacterales</taxon>
        <taxon>Paracoccaceae</taxon>
        <taxon>Acidimangrovimonas</taxon>
    </lineage>
</organism>
<keyword evidence="2" id="KW-0678">Repressor</keyword>
<evidence type="ECO:0000256" key="5">
    <source>
        <dbReference type="ARBA" id="ARBA00023125"/>
    </source>
</evidence>
<dbReference type="PANTHER" id="PTHR33202:SF6">
    <property type="entry name" value="ZINC UPTAKE REGULATION PROTEIN"/>
    <property type="match status" value="1"/>
</dbReference>
<keyword evidence="5" id="KW-0238">DNA-binding</keyword>
<keyword evidence="3" id="KW-0862">Zinc</keyword>
<gene>
    <name evidence="7" type="ORF">ACFOES_00560</name>
</gene>
<evidence type="ECO:0000313" key="7">
    <source>
        <dbReference type="EMBL" id="MFC2966575.1"/>
    </source>
</evidence>
<sequence length="167" mass="18192">MPSSSDTPDRAGTAFSRHDHDVCTADVLDRVEALSADRGVRLTPVRRRTLEILLEAHRAIGAYDVLERLGAEGYGKQPPVAYRALDFLVDQGFVHRIRRLNAFTACVHPGEFHTPVFLICRNCDNVAEAPGDDVHTALVAAGDGLGFTIERATLEALGLCPQCQAKQ</sequence>
<proteinExistence type="inferred from homology"/>
<evidence type="ECO:0000256" key="6">
    <source>
        <dbReference type="ARBA" id="ARBA00023163"/>
    </source>
</evidence>
<dbReference type="InterPro" id="IPR036388">
    <property type="entry name" value="WH-like_DNA-bd_sf"/>
</dbReference>
<dbReference type="EMBL" id="JBHRSK010000001">
    <property type="protein sequence ID" value="MFC2966575.1"/>
    <property type="molecule type" value="Genomic_DNA"/>
</dbReference>
<dbReference type="RefSeq" id="WP_377830796.1">
    <property type="nucleotide sequence ID" value="NZ_JBHRSK010000001.1"/>
</dbReference>
<evidence type="ECO:0000256" key="2">
    <source>
        <dbReference type="ARBA" id="ARBA00022491"/>
    </source>
</evidence>
<keyword evidence="8" id="KW-1185">Reference proteome</keyword>
<dbReference type="Gene3D" id="1.10.10.10">
    <property type="entry name" value="Winged helix-like DNA-binding domain superfamily/Winged helix DNA-binding domain"/>
    <property type="match status" value="1"/>
</dbReference>
<evidence type="ECO:0000256" key="4">
    <source>
        <dbReference type="ARBA" id="ARBA00023015"/>
    </source>
</evidence>
<dbReference type="Gene3D" id="3.30.1490.190">
    <property type="match status" value="1"/>
</dbReference>
<keyword evidence="6" id="KW-0804">Transcription</keyword>
<name>A0ABV7ABP9_9RHOB</name>
<dbReference type="InterPro" id="IPR043135">
    <property type="entry name" value="Fur_C"/>
</dbReference>